<dbReference type="EMBL" id="MG011691">
    <property type="protein sequence ID" value="AVK77350.1"/>
    <property type="molecule type" value="Genomic_DNA"/>
</dbReference>
<dbReference type="GeneID" id="36841805"/>
<gene>
    <name evidence="1" type="ORF">pmac_cds_662</name>
</gene>
<organism evidence="1">
    <name type="scientific">Pandoravirus macleodensis</name>
    <dbReference type="NCBI Taxonomy" id="2107707"/>
    <lineage>
        <taxon>Viruses</taxon>
        <taxon>Pandoravirus</taxon>
    </lineage>
</organism>
<dbReference type="Proteomes" id="UP000249758">
    <property type="component" value="Segment"/>
</dbReference>
<accession>A0A2U7UG76</accession>
<protein>
    <submittedName>
        <fullName evidence="1">Uncharacterized protein</fullName>
    </submittedName>
</protein>
<sequence>MNKRTLLDRLLPLPEPRERKGRLVTDNPLHTPCAPPGWLCVTEQRDYDDDSLVDRIKERWERASESRAKETQRALWEYECEERWFLAASQDPALHDAHIQNIVNRRDTPRYYRYLAARVLDPRNDL</sequence>
<proteinExistence type="predicted"/>
<dbReference type="RefSeq" id="YP_009481346.1">
    <property type="nucleotide sequence ID" value="NC_037665.1"/>
</dbReference>
<evidence type="ECO:0000313" key="1">
    <source>
        <dbReference type="EMBL" id="AVK77350.1"/>
    </source>
</evidence>
<dbReference type="KEGG" id="vg:36841805"/>
<name>A0A2U7UG76_9VIRU</name>
<reference evidence="1" key="1">
    <citation type="journal article" date="2018" name="Nat. Commun.">
        <title>Diversity and evolution of the emerging Pandoraviridae family.</title>
        <authorList>
            <person name="Legendre M."/>
            <person name="Fabre E."/>
            <person name="Poirot O."/>
            <person name="Jeudy S."/>
            <person name="Lartigue A."/>
            <person name="Alempic J.M."/>
            <person name="Beucher L."/>
            <person name="Philippe N."/>
            <person name="Bertaux L."/>
            <person name="Christo-Foroux E."/>
            <person name="Labadie K."/>
            <person name="Coute Y."/>
            <person name="Abergel C."/>
            <person name="Claverie J.M."/>
        </authorList>
    </citation>
    <scope>NUCLEOTIDE SEQUENCE [LARGE SCALE GENOMIC DNA]</scope>
    <source>
        <strain evidence="1">Macleodensis</strain>
    </source>
</reference>